<feature type="non-terminal residue" evidence="1">
    <location>
        <position position="1"/>
    </location>
</feature>
<evidence type="ECO:0000313" key="1">
    <source>
        <dbReference type="EMBL" id="KKM06939.1"/>
    </source>
</evidence>
<dbReference type="EMBL" id="LAZR01015884">
    <property type="protein sequence ID" value="KKM06939.1"/>
    <property type="molecule type" value="Genomic_DNA"/>
</dbReference>
<name>A0A0F9H775_9ZZZZ</name>
<comment type="caution">
    <text evidence="1">The sequence shown here is derived from an EMBL/GenBank/DDBJ whole genome shotgun (WGS) entry which is preliminary data.</text>
</comment>
<sequence>TYTSTYVTCRLCSGRLTEKRETACEPAHYECKACGAIFDMSGKPFDAATKLRLPDPARTT</sequence>
<protein>
    <submittedName>
        <fullName evidence="1">Uncharacterized protein</fullName>
    </submittedName>
</protein>
<dbReference type="AlphaFoldDB" id="A0A0F9H775"/>
<organism evidence="1">
    <name type="scientific">marine sediment metagenome</name>
    <dbReference type="NCBI Taxonomy" id="412755"/>
    <lineage>
        <taxon>unclassified sequences</taxon>
        <taxon>metagenomes</taxon>
        <taxon>ecological metagenomes</taxon>
    </lineage>
</organism>
<accession>A0A0F9H775</accession>
<proteinExistence type="predicted"/>
<gene>
    <name evidence="1" type="ORF">LCGC14_1738970</name>
</gene>
<reference evidence="1" key="1">
    <citation type="journal article" date="2015" name="Nature">
        <title>Complex archaea that bridge the gap between prokaryotes and eukaryotes.</title>
        <authorList>
            <person name="Spang A."/>
            <person name="Saw J.H."/>
            <person name="Jorgensen S.L."/>
            <person name="Zaremba-Niedzwiedzka K."/>
            <person name="Martijn J."/>
            <person name="Lind A.E."/>
            <person name="van Eijk R."/>
            <person name="Schleper C."/>
            <person name="Guy L."/>
            <person name="Ettema T.J."/>
        </authorList>
    </citation>
    <scope>NUCLEOTIDE SEQUENCE</scope>
</reference>